<keyword evidence="4" id="KW-1185">Reference proteome</keyword>
<dbReference type="SUPFAM" id="SSF75304">
    <property type="entry name" value="Amidase signature (AS) enzymes"/>
    <property type="match status" value="1"/>
</dbReference>
<dbReference type="InterPro" id="IPR020556">
    <property type="entry name" value="Amidase_CS"/>
</dbReference>
<dbReference type="EMBL" id="JBHSGI010000024">
    <property type="protein sequence ID" value="MFC4669821.1"/>
    <property type="molecule type" value="Genomic_DNA"/>
</dbReference>
<proteinExistence type="inferred from homology"/>
<dbReference type="Gene3D" id="3.90.1300.10">
    <property type="entry name" value="Amidase signature (AS) domain"/>
    <property type="match status" value="1"/>
</dbReference>
<evidence type="ECO:0000313" key="4">
    <source>
        <dbReference type="Proteomes" id="UP001595973"/>
    </source>
</evidence>
<name>A0ABV9KIP4_9RHOB</name>
<dbReference type="InterPro" id="IPR000120">
    <property type="entry name" value="Amidase"/>
</dbReference>
<dbReference type="InterPro" id="IPR023631">
    <property type="entry name" value="Amidase_dom"/>
</dbReference>
<protein>
    <submittedName>
        <fullName evidence="3">Amidase</fullName>
    </submittedName>
</protein>
<reference evidence="4" key="1">
    <citation type="journal article" date="2019" name="Int. J. Syst. Evol. Microbiol.">
        <title>The Global Catalogue of Microorganisms (GCM) 10K type strain sequencing project: providing services to taxonomists for standard genome sequencing and annotation.</title>
        <authorList>
            <consortium name="The Broad Institute Genomics Platform"/>
            <consortium name="The Broad Institute Genome Sequencing Center for Infectious Disease"/>
            <person name="Wu L."/>
            <person name="Ma J."/>
        </authorList>
    </citation>
    <scope>NUCLEOTIDE SEQUENCE [LARGE SCALE GENOMIC DNA]</scope>
    <source>
        <strain evidence="4">CGMCC 4.7283</strain>
    </source>
</reference>
<dbReference type="PROSITE" id="PS00571">
    <property type="entry name" value="AMIDASES"/>
    <property type="match status" value="1"/>
</dbReference>
<accession>A0ABV9KIP4</accession>
<evidence type="ECO:0000256" key="1">
    <source>
        <dbReference type="ARBA" id="ARBA00009199"/>
    </source>
</evidence>
<dbReference type="PANTHER" id="PTHR11895">
    <property type="entry name" value="TRANSAMIDASE"/>
    <property type="match status" value="1"/>
</dbReference>
<gene>
    <name evidence="3" type="ORF">ACFO5X_14755</name>
</gene>
<sequence>MLTREEWIGLDLVGLADLAGRGEVSPREVLETAIREIEAQNPRVNAVVVTHFEEALDALDARVAQGDQPRFLGMPYLIKDLHAPVRGLPLSNGSERFKGAVFDFDSTLVGRLRAAGFGFLGRSASPEFGLTMETDSAAWGLTRNPWDPDRGAGGSSGGAGAAVASGMMPAAHATDSAGSIRIPAAFNGLVGFKPSRALNPFGPHRGDPNHGISHEHAVTVSVRDSAAILDVTSGPDTGAPYFTAKPSEPFERLIKRAPGKLRIGLVTTRFDGKPVDPTCAEAARMTGALLEGLGHEVEEAMPAFDVHALTDAMIRVLLASLAGLYPGAGDLGEAELAGLEPMTRAALRYSRSVSLSDHLMRTAVINREVRRLAAYFQRFDLMVTPATATPPLPHKSLPMTSTDLDGFLTRLFELSPFSAPFNASGLPAVVLPVHHTPEGLPVGSQIVGRLGEDALVLQAARQIEIAKPFRVRPLA</sequence>
<dbReference type="Proteomes" id="UP001595973">
    <property type="component" value="Unassembled WGS sequence"/>
</dbReference>
<evidence type="ECO:0000259" key="2">
    <source>
        <dbReference type="Pfam" id="PF01425"/>
    </source>
</evidence>
<feature type="domain" description="Amidase" evidence="2">
    <location>
        <begin position="28"/>
        <end position="457"/>
    </location>
</feature>
<comment type="similarity">
    <text evidence="1">Belongs to the amidase family.</text>
</comment>
<dbReference type="InterPro" id="IPR036928">
    <property type="entry name" value="AS_sf"/>
</dbReference>
<comment type="caution">
    <text evidence="3">The sequence shown here is derived from an EMBL/GenBank/DDBJ whole genome shotgun (WGS) entry which is preliminary data.</text>
</comment>
<dbReference type="RefSeq" id="WP_380718234.1">
    <property type="nucleotide sequence ID" value="NZ_JBHSGI010000024.1"/>
</dbReference>
<evidence type="ECO:0000313" key="3">
    <source>
        <dbReference type="EMBL" id="MFC4669821.1"/>
    </source>
</evidence>
<dbReference type="PANTHER" id="PTHR11895:SF7">
    <property type="entry name" value="GLUTAMYL-TRNA(GLN) AMIDOTRANSFERASE SUBUNIT A, MITOCHONDRIAL"/>
    <property type="match status" value="1"/>
</dbReference>
<organism evidence="3 4">
    <name type="scientific">Seohaeicola nanhaiensis</name>
    <dbReference type="NCBI Taxonomy" id="1387282"/>
    <lineage>
        <taxon>Bacteria</taxon>
        <taxon>Pseudomonadati</taxon>
        <taxon>Pseudomonadota</taxon>
        <taxon>Alphaproteobacteria</taxon>
        <taxon>Rhodobacterales</taxon>
        <taxon>Roseobacteraceae</taxon>
        <taxon>Seohaeicola</taxon>
    </lineage>
</organism>
<dbReference type="Pfam" id="PF01425">
    <property type="entry name" value="Amidase"/>
    <property type="match status" value="1"/>
</dbReference>